<accession>A0ABU2SXW2</accession>
<evidence type="ECO:0000313" key="2">
    <source>
        <dbReference type="Proteomes" id="UP001180531"/>
    </source>
</evidence>
<dbReference type="RefSeq" id="WP_311615729.1">
    <property type="nucleotide sequence ID" value="NZ_JAVRFI010000034.1"/>
</dbReference>
<comment type="caution">
    <text evidence="1">The sequence shown here is derived from an EMBL/GenBank/DDBJ whole genome shotgun (WGS) entry which is preliminary data.</text>
</comment>
<dbReference type="EMBL" id="JAVRFI010000034">
    <property type="protein sequence ID" value="MDT0453655.1"/>
    <property type="molecule type" value="Genomic_DNA"/>
</dbReference>
<evidence type="ECO:0000313" key="1">
    <source>
        <dbReference type="EMBL" id="MDT0453655.1"/>
    </source>
</evidence>
<protein>
    <recommendedName>
        <fullName evidence="3">DUF2087 domain-containing protein</fullName>
    </recommendedName>
</protein>
<name>A0ABU2SXW2_9ACTN</name>
<proteinExistence type="predicted"/>
<dbReference type="Proteomes" id="UP001180531">
    <property type="component" value="Unassembled WGS sequence"/>
</dbReference>
<sequence>MRRTGYQADADLSEQQAIHDIRELVRLGWLEAQGQARFHYYTPGLHRAPAQEAIRQAAEPCAAPCAARAWPARGSMRTSSR</sequence>
<reference evidence="1" key="1">
    <citation type="submission" date="2024-05" db="EMBL/GenBank/DDBJ databases">
        <title>30 novel species of actinomycetes from the DSMZ collection.</title>
        <authorList>
            <person name="Nouioui I."/>
        </authorList>
    </citation>
    <scope>NUCLEOTIDE SEQUENCE</scope>
    <source>
        <strain evidence="1">DSM 40473</strain>
    </source>
</reference>
<evidence type="ECO:0008006" key="3">
    <source>
        <dbReference type="Google" id="ProtNLM"/>
    </source>
</evidence>
<organism evidence="1 2">
    <name type="scientific">Streptomyces hesseae</name>
    <dbReference type="NCBI Taxonomy" id="3075519"/>
    <lineage>
        <taxon>Bacteria</taxon>
        <taxon>Bacillati</taxon>
        <taxon>Actinomycetota</taxon>
        <taxon>Actinomycetes</taxon>
        <taxon>Kitasatosporales</taxon>
        <taxon>Streptomycetaceae</taxon>
        <taxon>Streptomyces</taxon>
    </lineage>
</organism>
<gene>
    <name evidence="1" type="ORF">RM609_31920</name>
</gene>
<keyword evidence="2" id="KW-1185">Reference proteome</keyword>